<keyword evidence="2" id="KW-1185">Reference proteome</keyword>
<evidence type="ECO:0000313" key="1">
    <source>
        <dbReference type="EMBL" id="QDU30951.1"/>
    </source>
</evidence>
<dbReference type="AlphaFoldDB" id="A0A517YL48"/>
<dbReference type="InterPro" id="IPR018644">
    <property type="entry name" value="DUF2071"/>
</dbReference>
<organism evidence="1 2">
    <name type="scientific">Anatilimnocola aggregata</name>
    <dbReference type="NCBI Taxonomy" id="2528021"/>
    <lineage>
        <taxon>Bacteria</taxon>
        <taxon>Pseudomonadati</taxon>
        <taxon>Planctomycetota</taxon>
        <taxon>Planctomycetia</taxon>
        <taxon>Pirellulales</taxon>
        <taxon>Pirellulaceae</taxon>
        <taxon>Anatilimnocola</taxon>
    </lineage>
</organism>
<dbReference type="KEGG" id="aagg:ETAA8_61040"/>
<dbReference type="PANTHER" id="PTHR39186">
    <property type="entry name" value="DUF2071 FAMILY PROTEIN"/>
    <property type="match status" value="1"/>
</dbReference>
<protein>
    <recommendedName>
        <fullName evidence="3">DUF2071 domain-containing protein</fullName>
    </recommendedName>
</protein>
<accession>A0A517YL48</accession>
<gene>
    <name evidence="1" type="ORF">ETAA8_61040</name>
</gene>
<reference evidence="1 2" key="1">
    <citation type="submission" date="2019-02" db="EMBL/GenBank/DDBJ databases">
        <title>Deep-cultivation of Planctomycetes and their phenomic and genomic characterization uncovers novel biology.</title>
        <authorList>
            <person name="Wiegand S."/>
            <person name="Jogler M."/>
            <person name="Boedeker C."/>
            <person name="Pinto D."/>
            <person name="Vollmers J."/>
            <person name="Rivas-Marin E."/>
            <person name="Kohn T."/>
            <person name="Peeters S.H."/>
            <person name="Heuer A."/>
            <person name="Rast P."/>
            <person name="Oberbeckmann S."/>
            <person name="Bunk B."/>
            <person name="Jeske O."/>
            <person name="Meyerdierks A."/>
            <person name="Storesund J.E."/>
            <person name="Kallscheuer N."/>
            <person name="Luecker S."/>
            <person name="Lage O.M."/>
            <person name="Pohl T."/>
            <person name="Merkel B.J."/>
            <person name="Hornburger P."/>
            <person name="Mueller R.-W."/>
            <person name="Bruemmer F."/>
            <person name="Labrenz M."/>
            <person name="Spormann A.M."/>
            <person name="Op den Camp H."/>
            <person name="Overmann J."/>
            <person name="Amann R."/>
            <person name="Jetten M.S.M."/>
            <person name="Mascher T."/>
            <person name="Medema M.H."/>
            <person name="Devos D.P."/>
            <person name="Kaster A.-K."/>
            <person name="Ovreas L."/>
            <person name="Rohde M."/>
            <person name="Galperin M.Y."/>
            <person name="Jogler C."/>
        </authorList>
    </citation>
    <scope>NUCLEOTIDE SEQUENCE [LARGE SCALE GENOMIC DNA]</scope>
    <source>
        <strain evidence="1 2">ETA_A8</strain>
    </source>
</reference>
<dbReference type="Proteomes" id="UP000315017">
    <property type="component" value="Chromosome"/>
</dbReference>
<dbReference type="PANTHER" id="PTHR39186:SF1">
    <property type="entry name" value="DUF2071 DOMAIN-CONTAINING PROTEIN"/>
    <property type="match status" value="1"/>
</dbReference>
<dbReference type="OrthoDB" id="150993at2"/>
<dbReference type="EMBL" id="CP036274">
    <property type="protein sequence ID" value="QDU30951.1"/>
    <property type="molecule type" value="Genomic_DNA"/>
</dbReference>
<evidence type="ECO:0008006" key="3">
    <source>
        <dbReference type="Google" id="ProtNLM"/>
    </source>
</evidence>
<evidence type="ECO:0000313" key="2">
    <source>
        <dbReference type="Proteomes" id="UP000315017"/>
    </source>
</evidence>
<proteinExistence type="predicted"/>
<dbReference type="Pfam" id="PF09844">
    <property type="entry name" value="DUF2071"/>
    <property type="match status" value="1"/>
</dbReference>
<name>A0A517YL48_9BACT</name>
<sequence>MINFAVDPTLLQPLVPQGTELDFFGGVAYVSVVGFLFRQTKLLGCTVPWHVNFEEVNLRFYVKRSVGHELRRGVCFVRELVPRRSIATVARWCYNEPYVSLAMRSEVDLPAITADDATSSQHSVSYGWKSSAGWLGLQVKTQGPKQLPAAGTLEEFIAEHYWGYCRQRDGGTVEYEVEHPSWNVWQAEQLPWLGDVPHFYGHPWTEALRSPASSAFLAEGSAVKVYQPLRIA</sequence>